<gene>
    <name evidence="3" type="ORF">SAMN04490356_7541</name>
</gene>
<dbReference type="PRINTS" id="PR00149">
    <property type="entry name" value="FUMRATELYASE"/>
</dbReference>
<evidence type="ECO:0000256" key="1">
    <source>
        <dbReference type="ARBA" id="ARBA00023239"/>
    </source>
</evidence>
<dbReference type="EMBL" id="FNST01000002">
    <property type="protein sequence ID" value="SED23205.1"/>
    <property type="molecule type" value="Genomic_DNA"/>
</dbReference>
<dbReference type="InterPro" id="IPR024083">
    <property type="entry name" value="Fumarase/histidase_N"/>
</dbReference>
<organism evidence="3 4">
    <name type="scientific">Streptomyces melanosporofaciens</name>
    <dbReference type="NCBI Taxonomy" id="67327"/>
    <lineage>
        <taxon>Bacteria</taxon>
        <taxon>Bacillati</taxon>
        <taxon>Actinomycetota</taxon>
        <taxon>Actinomycetes</taxon>
        <taxon>Kitasatosporales</taxon>
        <taxon>Streptomycetaceae</taxon>
        <taxon>Streptomyces</taxon>
        <taxon>Streptomyces violaceusniger group</taxon>
    </lineage>
</organism>
<dbReference type="PANTHER" id="PTHR42696">
    <property type="entry name" value="ASPARTATE AMMONIA-LYASE"/>
    <property type="match status" value="1"/>
</dbReference>
<sequence>MPPTTTDAATAPPLYGEQTRLSLGNVPAPGRTFGQISAFVRNYVLVKQAAAQANHAVGVLDPERRDAIVAACREIVSGEHAEQFPSALVLGGGGTTTNMNVNEVIAARASQLAGCPVHPNDHVNASQSTNDSYSTAMALTVMDLAERPIAALEELARTLEAKGEEFEETVHLSRTCLRDAVTLTAGQSHRAQAAALRRTAGSLHAAVASMHTVPLGATAIGTGAGAPRG</sequence>
<dbReference type="Gene3D" id="1.20.200.10">
    <property type="entry name" value="Fumarase/aspartase (Central domain)"/>
    <property type="match status" value="1"/>
</dbReference>
<dbReference type="PANTHER" id="PTHR42696:SF2">
    <property type="entry name" value="ASPARTATE AMMONIA-LYASE"/>
    <property type="match status" value="1"/>
</dbReference>
<dbReference type="SUPFAM" id="SSF48557">
    <property type="entry name" value="L-aspartase-like"/>
    <property type="match status" value="1"/>
</dbReference>
<dbReference type="GO" id="GO:0006531">
    <property type="term" value="P:aspartate metabolic process"/>
    <property type="evidence" value="ECO:0007669"/>
    <property type="project" value="TreeGrafter"/>
</dbReference>
<dbReference type="RefSeq" id="WP_244321195.1">
    <property type="nucleotide sequence ID" value="NZ_FNST01000002.1"/>
</dbReference>
<proteinExistence type="predicted"/>
<name>A0A1H4Z009_STRMJ</name>
<keyword evidence="4" id="KW-1185">Reference proteome</keyword>
<evidence type="ECO:0000259" key="2">
    <source>
        <dbReference type="Pfam" id="PF00206"/>
    </source>
</evidence>
<accession>A0A1H4Z009</accession>
<dbReference type="Pfam" id="PF00206">
    <property type="entry name" value="Lyase_1"/>
    <property type="match status" value="1"/>
</dbReference>
<reference evidence="4" key="1">
    <citation type="submission" date="2016-10" db="EMBL/GenBank/DDBJ databases">
        <authorList>
            <person name="Varghese N."/>
            <person name="Submissions S."/>
        </authorList>
    </citation>
    <scope>NUCLEOTIDE SEQUENCE [LARGE SCALE GENOMIC DNA]</scope>
    <source>
        <strain evidence="4">DSM 40318</strain>
    </source>
</reference>
<dbReference type="InterPro" id="IPR008948">
    <property type="entry name" value="L-Aspartase-like"/>
</dbReference>
<dbReference type="GO" id="GO:0008797">
    <property type="term" value="F:aspartate ammonia-lyase activity"/>
    <property type="evidence" value="ECO:0007669"/>
    <property type="project" value="TreeGrafter"/>
</dbReference>
<dbReference type="InterPro" id="IPR022761">
    <property type="entry name" value="Fumarate_lyase_N"/>
</dbReference>
<protein>
    <submittedName>
        <fullName evidence="3">Lyase</fullName>
    </submittedName>
</protein>
<evidence type="ECO:0000313" key="4">
    <source>
        <dbReference type="Proteomes" id="UP000198609"/>
    </source>
</evidence>
<dbReference type="Gene3D" id="1.10.275.10">
    <property type="entry name" value="Fumarase/aspartase (N-terminal domain)"/>
    <property type="match status" value="1"/>
</dbReference>
<keyword evidence="1 3" id="KW-0456">Lyase</keyword>
<dbReference type="InterPro" id="IPR051546">
    <property type="entry name" value="Aspartate_Ammonia-Lyase"/>
</dbReference>
<dbReference type="Proteomes" id="UP000198609">
    <property type="component" value="Unassembled WGS sequence"/>
</dbReference>
<feature type="domain" description="Fumarate lyase N-terminal" evidence="2">
    <location>
        <begin position="11"/>
        <end position="228"/>
    </location>
</feature>
<dbReference type="GO" id="GO:0005829">
    <property type="term" value="C:cytosol"/>
    <property type="evidence" value="ECO:0007669"/>
    <property type="project" value="TreeGrafter"/>
</dbReference>
<evidence type="ECO:0000313" key="3">
    <source>
        <dbReference type="EMBL" id="SED23205.1"/>
    </source>
</evidence>
<dbReference type="InterPro" id="IPR000362">
    <property type="entry name" value="Fumarate_lyase_fam"/>
</dbReference>
<dbReference type="AlphaFoldDB" id="A0A1H4Z009"/>